<sequence length="186" mass="20042">MKSVAACAGLVCAAVLFPLNLLAQPAPAEVRAALPDAVAVGSTRLRVWGFAVYDATLWAAPGFRPEAYATQAFALELRYLRDFASADIARRSIDEMRRSASIDEARSQRWQAAMRAAFPDVKAGDRITGFYRPAGAEAAVARFTFNGQPAGEIRDGDFAPLFFGIWLSAKTSEPAMREALIGGDKP</sequence>
<keyword evidence="1" id="KW-0732">Signal</keyword>
<dbReference type="Proteomes" id="UP000186609">
    <property type="component" value="Chromosome"/>
</dbReference>
<evidence type="ECO:0000313" key="4">
    <source>
        <dbReference type="Proteomes" id="UP000186609"/>
    </source>
</evidence>
<reference evidence="3 4" key="1">
    <citation type="submission" date="2017-01" db="EMBL/GenBank/DDBJ databases">
        <authorList>
            <person name="Mah S.A."/>
            <person name="Swanson W.J."/>
            <person name="Moy G.W."/>
            <person name="Vacquier V.D."/>
        </authorList>
    </citation>
    <scope>NUCLEOTIDE SEQUENCE [LARGE SCALE GENOMIC DNA]</scope>
    <source>
        <strain evidence="3 4">DCY110</strain>
    </source>
</reference>
<gene>
    <name evidence="3" type="ORF">RD110_25570</name>
</gene>
<dbReference type="EMBL" id="CP019236">
    <property type="protein sequence ID" value="APW40961.1"/>
    <property type="molecule type" value="Genomic_DNA"/>
</dbReference>
<organism evidence="3 4">
    <name type="scientific">Rhodoferax koreensis</name>
    <dbReference type="NCBI Taxonomy" id="1842727"/>
    <lineage>
        <taxon>Bacteria</taxon>
        <taxon>Pseudomonadati</taxon>
        <taxon>Pseudomonadota</taxon>
        <taxon>Betaproteobacteria</taxon>
        <taxon>Burkholderiales</taxon>
        <taxon>Comamonadaceae</taxon>
        <taxon>Rhodoferax</taxon>
    </lineage>
</organism>
<evidence type="ECO:0000313" key="3">
    <source>
        <dbReference type="EMBL" id="APW40961.1"/>
    </source>
</evidence>
<keyword evidence="4" id="KW-1185">Reference proteome</keyword>
<protein>
    <recommendedName>
        <fullName evidence="2">Chalcone isomerase domain-containing protein</fullName>
    </recommendedName>
</protein>
<dbReference type="OrthoDB" id="8527419at2"/>
<proteinExistence type="predicted"/>
<dbReference type="KEGG" id="rhy:RD110_25570"/>
<evidence type="ECO:0000256" key="1">
    <source>
        <dbReference type="SAM" id="SignalP"/>
    </source>
</evidence>
<evidence type="ECO:0000259" key="2">
    <source>
        <dbReference type="Pfam" id="PF16036"/>
    </source>
</evidence>
<feature type="signal peptide" evidence="1">
    <location>
        <begin position="1"/>
        <end position="23"/>
    </location>
</feature>
<feature type="chain" id="PRO_5012456150" description="Chalcone isomerase domain-containing protein" evidence="1">
    <location>
        <begin position="24"/>
        <end position="186"/>
    </location>
</feature>
<dbReference type="STRING" id="1842727.RD110_25570"/>
<name>A0A1P8K4V9_9BURK</name>
<dbReference type="Pfam" id="PF16036">
    <property type="entry name" value="Chalcone_3"/>
    <property type="match status" value="1"/>
</dbReference>
<dbReference type="InterPro" id="IPR016087">
    <property type="entry name" value="Chalcone_isomerase"/>
</dbReference>
<accession>A0A1P8K4V9</accession>
<feature type="domain" description="Chalcone isomerase" evidence="2">
    <location>
        <begin position="47"/>
        <end position="182"/>
    </location>
</feature>
<dbReference type="AlphaFoldDB" id="A0A1P8K4V9"/>